<sequence length="240" mass="27214">MDVGGWYRIMAVMKIICDTWACEERCVTYHSSYASIFKALIREFGLQRCPSKLPYGVKYTVVQQRPNVAKNPRAGSYKARMKKELPVNPRAGIEMPFQVKHQISGEKMREVLTQITGHKIPHHTSKHLATDWWLRSRSSSFENEYPRSRSFVISFSEEIGVSIRKAVCWGNFMVSFPSYSQRLLGSLANDNLFLAGLDAEPNTAQSQKSASRSNGFGSNFVKPPLPHIMHQDSIGATQFH</sequence>
<dbReference type="Proteomes" id="UP000027265">
    <property type="component" value="Unassembled WGS sequence"/>
</dbReference>
<dbReference type="InParanoid" id="A0A067PW72"/>
<reference evidence="2" key="1">
    <citation type="journal article" date="2014" name="Proc. Natl. Acad. Sci. U.S.A.">
        <title>Extensive sampling of basidiomycete genomes demonstrates inadequacy of the white-rot/brown-rot paradigm for wood decay fungi.</title>
        <authorList>
            <person name="Riley R."/>
            <person name="Salamov A.A."/>
            <person name="Brown D.W."/>
            <person name="Nagy L.G."/>
            <person name="Floudas D."/>
            <person name="Held B.W."/>
            <person name="Levasseur A."/>
            <person name="Lombard V."/>
            <person name="Morin E."/>
            <person name="Otillar R."/>
            <person name="Lindquist E.A."/>
            <person name="Sun H."/>
            <person name="LaButti K.M."/>
            <person name="Schmutz J."/>
            <person name="Jabbour D."/>
            <person name="Luo H."/>
            <person name="Baker S.E."/>
            <person name="Pisabarro A.G."/>
            <person name="Walton J.D."/>
            <person name="Blanchette R.A."/>
            <person name="Henrissat B."/>
            <person name="Martin F."/>
            <person name="Cullen D."/>
            <person name="Hibbett D.S."/>
            <person name="Grigoriev I.V."/>
        </authorList>
    </citation>
    <scope>NUCLEOTIDE SEQUENCE [LARGE SCALE GENOMIC DNA]</scope>
    <source>
        <strain evidence="2">MUCL 33604</strain>
    </source>
</reference>
<evidence type="ECO:0000313" key="1">
    <source>
        <dbReference type="EMBL" id="KDQ58125.1"/>
    </source>
</evidence>
<accession>A0A067PW72</accession>
<evidence type="ECO:0000313" key="2">
    <source>
        <dbReference type="Proteomes" id="UP000027265"/>
    </source>
</evidence>
<keyword evidence="2" id="KW-1185">Reference proteome</keyword>
<dbReference type="HOGENOM" id="CLU_1156534_0_0_1"/>
<dbReference type="AlphaFoldDB" id="A0A067PW72"/>
<gene>
    <name evidence="1" type="ORF">JAAARDRAFT_78515</name>
</gene>
<name>A0A067PW72_9AGAM</name>
<protein>
    <submittedName>
        <fullName evidence="1">Uncharacterized protein</fullName>
    </submittedName>
</protein>
<organism evidence="1 2">
    <name type="scientific">Jaapia argillacea MUCL 33604</name>
    <dbReference type="NCBI Taxonomy" id="933084"/>
    <lineage>
        <taxon>Eukaryota</taxon>
        <taxon>Fungi</taxon>
        <taxon>Dikarya</taxon>
        <taxon>Basidiomycota</taxon>
        <taxon>Agaricomycotina</taxon>
        <taxon>Agaricomycetes</taxon>
        <taxon>Agaricomycetidae</taxon>
        <taxon>Jaapiales</taxon>
        <taxon>Jaapiaceae</taxon>
        <taxon>Jaapia</taxon>
    </lineage>
</organism>
<dbReference type="EMBL" id="KL197718">
    <property type="protein sequence ID" value="KDQ58125.1"/>
    <property type="molecule type" value="Genomic_DNA"/>
</dbReference>
<proteinExistence type="predicted"/>